<dbReference type="InterPro" id="IPR034904">
    <property type="entry name" value="FSCA_dom_sf"/>
</dbReference>
<dbReference type="AlphaFoldDB" id="A0A5R8WVS0"/>
<dbReference type="Pfam" id="PF01106">
    <property type="entry name" value="NifU"/>
    <property type="match status" value="1"/>
</dbReference>
<evidence type="ECO:0000313" key="4">
    <source>
        <dbReference type="Proteomes" id="UP000305517"/>
    </source>
</evidence>
<dbReference type="SUPFAM" id="SSF117916">
    <property type="entry name" value="Fe-S cluster assembly (FSCA) domain-like"/>
    <property type="match status" value="1"/>
</dbReference>
<dbReference type="EMBL" id="VAJM01000001">
    <property type="protein sequence ID" value="TLM96598.1"/>
    <property type="molecule type" value="Genomic_DNA"/>
</dbReference>
<dbReference type="Proteomes" id="UP000305517">
    <property type="component" value="Unassembled WGS sequence"/>
</dbReference>
<dbReference type="GO" id="GO:0005506">
    <property type="term" value="F:iron ion binding"/>
    <property type="evidence" value="ECO:0007669"/>
    <property type="project" value="InterPro"/>
</dbReference>
<dbReference type="PANTHER" id="PTHR11178:SF25">
    <property type="entry name" value="NIFU-LIKE PROTEIN 3, CHLOROPLASTIC"/>
    <property type="match status" value="1"/>
</dbReference>
<comment type="similarity">
    <text evidence="1">Belongs to the NifU family.</text>
</comment>
<keyword evidence="4" id="KW-1185">Reference proteome</keyword>
<dbReference type="GO" id="GO:0016226">
    <property type="term" value="P:iron-sulfur cluster assembly"/>
    <property type="evidence" value="ECO:0007669"/>
    <property type="project" value="InterPro"/>
</dbReference>
<protein>
    <submittedName>
        <fullName evidence="3">NifU family protein</fullName>
    </submittedName>
</protein>
<proteinExistence type="inferred from homology"/>
<dbReference type="OrthoDB" id="9796965at2"/>
<dbReference type="GO" id="GO:0051536">
    <property type="term" value="F:iron-sulfur cluster binding"/>
    <property type="evidence" value="ECO:0007669"/>
    <property type="project" value="InterPro"/>
</dbReference>
<sequence>MSATASVLEHPLLPRIEQALDGIRPYLEADGGNVRVLDITDDMVLRLELLGACGTCPMSPMTLKAGVEESVKRAVPEIRAVEAVNGATAPQPAGQVR</sequence>
<gene>
    <name evidence="3" type="ORF">FDY95_00980</name>
</gene>
<reference evidence="3 4" key="1">
    <citation type="submission" date="2019-05" db="EMBL/GenBank/DDBJ databases">
        <title>Hymenobacter edaphi sp. nov., isolated from abandoned arsenic-contaminated farmland soil.</title>
        <authorList>
            <person name="Nie L."/>
        </authorList>
    </citation>
    <scope>NUCLEOTIDE SEQUENCE [LARGE SCALE GENOMIC DNA]</scope>
    <source>
        <strain evidence="3 4">1-3-3-8</strain>
    </source>
</reference>
<comment type="caution">
    <text evidence="3">The sequence shown here is derived from an EMBL/GenBank/DDBJ whole genome shotgun (WGS) entry which is preliminary data.</text>
</comment>
<evidence type="ECO:0000259" key="2">
    <source>
        <dbReference type="Pfam" id="PF01106"/>
    </source>
</evidence>
<feature type="domain" description="NIF system FeS cluster assembly NifU C-terminal" evidence="2">
    <location>
        <begin position="16"/>
        <end position="82"/>
    </location>
</feature>
<dbReference type="Gene3D" id="3.30.300.130">
    <property type="entry name" value="Fe-S cluster assembly (FSCA)"/>
    <property type="match status" value="1"/>
</dbReference>
<evidence type="ECO:0000313" key="3">
    <source>
        <dbReference type="EMBL" id="TLM96598.1"/>
    </source>
</evidence>
<organism evidence="3 4">
    <name type="scientific">Hymenobacter jeollabukensis</name>
    <dbReference type="NCBI Taxonomy" id="2025313"/>
    <lineage>
        <taxon>Bacteria</taxon>
        <taxon>Pseudomonadati</taxon>
        <taxon>Bacteroidota</taxon>
        <taxon>Cytophagia</taxon>
        <taxon>Cytophagales</taxon>
        <taxon>Hymenobacteraceae</taxon>
        <taxon>Hymenobacter</taxon>
    </lineage>
</organism>
<evidence type="ECO:0000256" key="1">
    <source>
        <dbReference type="ARBA" id="ARBA00006420"/>
    </source>
</evidence>
<dbReference type="RefSeq" id="WP_138074854.1">
    <property type="nucleotide sequence ID" value="NZ_VAJM01000001.1"/>
</dbReference>
<dbReference type="PANTHER" id="PTHR11178">
    <property type="entry name" value="IRON-SULFUR CLUSTER SCAFFOLD PROTEIN NFU-RELATED"/>
    <property type="match status" value="1"/>
</dbReference>
<name>A0A5R8WVS0_9BACT</name>
<accession>A0A5R8WVS0</accession>
<dbReference type="InterPro" id="IPR001075">
    <property type="entry name" value="NIF_FeS_clus_asmbl_NifU_C"/>
</dbReference>